<keyword evidence="1" id="KW-0143">Chaperone</keyword>
<organism evidence="2 3">
    <name type="scientific">Helicobacter anseris</name>
    <dbReference type="NCBI Taxonomy" id="375926"/>
    <lineage>
        <taxon>Bacteria</taxon>
        <taxon>Pseudomonadati</taxon>
        <taxon>Campylobacterota</taxon>
        <taxon>Epsilonproteobacteria</taxon>
        <taxon>Campylobacterales</taxon>
        <taxon>Helicobacteraceae</taxon>
        <taxon>Helicobacter</taxon>
    </lineage>
</organism>
<evidence type="ECO:0000313" key="2">
    <source>
        <dbReference type="EMBL" id="RDU71612.1"/>
    </source>
</evidence>
<dbReference type="InterPro" id="IPR036411">
    <property type="entry name" value="TorD-like_sf"/>
</dbReference>
<dbReference type="InterPro" id="IPR020945">
    <property type="entry name" value="DMSO/NO3_reduct_chaperone"/>
</dbReference>
<evidence type="ECO:0000313" key="3">
    <source>
        <dbReference type="Proteomes" id="UP000256695"/>
    </source>
</evidence>
<dbReference type="Pfam" id="PF02613">
    <property type="entry name" value="Nitrate_red_del"/>
    <property type="match status" value="1"/>
</dbReference>
<dbReference type="InterPro" id="IPR050289">
    <property type="entry name" value="TorD/DmsD_chaperones"/>
</dbReference>
<comment type="caution">
    <text evidence="2">The sequence shown here is derived from an EMBL/GenBank/DDBJ whole genome shotgun (WGS) entry which is preliminary data.</text>
</comment>
<dbReference type="Gene3D" id="1.10.3480.10">
    <property type="entry name" value="TorD-like"/>
    <property type="match status" value="1"/>
</dbReference>
<dbReference type="Proteomes" id="UP000256695">
    <property type="component" value="Unassembled WGS sequence"/>
</dbReference>
<accession>A0A3D8J249</accession>
<dbReference type="PANTHER" id="PTHR34227:SF1">
    <property type="entry name" value="DIMETHYL SULFOXIDE REDUCTASE CHAPERONE-RELATED"/>
    <property type="match status" value="1"/>
</dbReference>
<name>A0A3D8J249_9HELI</name>
<dbReference type="OrthoDB" id="5323436at2"/>
<evidence type="ECO:0008006" key="4">
    <source>
        <dbReference type="Google" id="ProtNLM"/>
    </source>
</evidence>
<sequence>MIEQKSLDIQITNARVLYYDFFANLFLYELLEKNQEILKQQVQILEQYPLSEKSQEYFKVLQQYLEEKPQEIIQEYTQTFILSFDKKYQNIPLYLSHYQNGCMGGESLVYVRELLKESSFYVNREFTKENEDHLGILCLFMKHLLQSGDIKKANTLYKDCIMPIREGIFKILKQENAGFYTRVFGIFDDFCVLEDSLVA</sequence>
<reference evidence="2 3" key="1">
    <citation type="submission" date="2018-04" db="EMBL/GenBank/DDBJ databases">
        <title>Novel Campyloabacter and Helicobacter Species and Strains.</title>
        <authorList>
            <person name="Mannion A.J."/>
            <person name="Shen Z."/>
            <person name="Fox J.G."/>
        </authorList>
    </citation>
    <scope>NUCLEOTIDE SEQUENCE [LARGE SCALE GENOMIC DNA]</scope>
    <source>
        <strain evidence="2 3">MIT 04-9362</strain>
    </source>
</reference>
<dbReference type="RefSeq" id="WP_115579632.1">
    <property type="nucleotide sequence ID" value="NZ_NXLX01000026.1"/>
</dbReference>
<dbReference type="SUPFAM" id="SSF89155">
    <property type="entry name" value="TorD-like"/>
    <property type="match status" value="1"/>
</dbReference>
<proteinExistence type="predicted"/>
<protein>
    <recommendedName>
        <fullName evidence="4">Molecular chaperone TorD</fullName>
    </recommendedName>
</protein>
<dbReference type="AlphaFoldDB" id="A0A3D8J249"/>
<dbReference type="PANTHER" id="PTHR34227">
    <property type="entry name" value="CHAPERONE PROTEIN YCDY"/>
    <property type="match status" value="1"/>
</dbReference>
<gene>
    <name evidence="2" type="ORF">CQA57_07560</name>
</gene>
<keyword evidence="3" id="KW-1185">Reference proteome</keyword>
<dbReference type="EMBL" id="NXLX01000026">
    <property type="protein sequence ID" value="RDU71612.1"/>
    <property type="molecule type" value="Genomic_DNA"/>
</dbReference>
<evidence type="ECO:0000256" key="1">
    <source>
        <dbReference type="ARBA" id="ARBA00023186"/>
    </source>
</evidence>